<dbReference type="Pfam" id="PF00144">
    <property type="entry name" value="Beta-lactamase"/>
    <property type="match status" value="1"/>
</dbReference>
<dbReference type="SUPFAM" id="SSF56601">
    <property type="entry name" value="beta-lactamase/transpeptidase-like"/>
    <property type="match status" value="1"/>
</dbReference>
<evidence type="ECO:0000313" key="2">
    <source>
        <dbReference type="EMBL" id="RXZ49133.1"/>
    </source>
</evidence>
<comment type="caution">
    <text evidence="2">The sequence shown here is derived from an EMBL/GenBank/DDBJ whole genome shotgun (WGS) entry which is preliminary data.</text>
</comment>
<organism evidence="2 3">
    <name type="scientific">Agromyces fucosus</name>
    <dbReference type="NCBI Taxonomy" id="41985"/>
    <lineage>
        <taxon>Bacteria</taxon>
        <taxon>Bacillati</taxon>
        <taxon>Actinomycetota</taxon>
        <taxon>Actinomycetes</taxon>
        <taxon>Micrococcales</taxon>
        <taxon>Microbacteriaceae</taxon>
        <taxon>Agromyces</taxon>
    </lineage>
</organism>
<keyword evidence="2" id="KW-0378">Hydrolase</keyword>
<keyword evidence="3" id="KW-1185">Reference proteome</keyword>
<reference evidence="2 3" key="1">
    <citation type="submission" date="2019-01" db="EMBL/GenBank/DDBJ databases">
        <authorList>
            <person name="Li J."/>
        </authorList>
    </citation>
    <scope>NUCLEOTIDE SEQUENCE [LARGE SCALE GENOMIC DNA]</scope>
    <source>
        <strain evidence="2 3">CCUG 35506</strain>
    </source>
</reference>
<accession>A0A4V1QSP7</accession>
<feature type="domain" description="Beta-lactamase-related" evidence="1">
    <location>
        <begin position="11"/>
        <end position="312"/>
    </location>
</feature>
<dbReference type="GO" id="GO:0016787">
    <property type="term" value="F:hydrolase activity"/>
    <property type="evidence" value="ECO:0007669"/>
    <property type="project" value="UniProtKB-KW"/>
</dbReference>
<dbReference type="PANTHER" id="PTHR43283">
    <property type="entry name" value="BETA-LACTAMASE-RELATED"/>
    <property type="match status" value="1"/>
</dbReference>
<name>A0A4V1QSP7_9MICO</name>
<dbReference type="AlphaFoldDB" id="A0A4V1QSP7"/>
<dbReference type="InterPro" id="IPR050789">
    <property type="entry name" value="Diverse_Enzym_Activities"/>
</dbReference>
<dbReference type="Gene3D" id="3.40.710.10">
    <property type="entry name" value="DD-peptidase/beta-lactamase superfamily"/>
    <property type="match status" value="1"/>
</dbReference>
<dbReference type="OrthoDB" id="3502201at2"/>
<dbReference type="EMBL" id="SDPO01000002">
    <property type="protein sequence ID" value="RXZ49133.1"/>
    <property type="molecule type" value="Genomic_DNA"/>
</dbReference>
<protein>
    <submittedName>
        <fullName evidence="2">Class A beta-lactamase-related serine hydrolase</fullName>
    </submittedName>
</protein>
<evidence type="ECO:0000313" key="3">
    <source>
        <dbReference type="Proteomes" id="UP000292935"/>
    </source>
</evidence>
<dbReference type="Proteomes" id="UP000292935">
    <property type="component" value="Unassembled WGS sequence"/>
</dbReference>
<dbReference type="RefSeq" id="WP_056006342.1">
    <property type="nucleotide sequence ID" value="NZ_SDPO01000002.1"/>
</dbReference>
<dbReference type="InterPro" id="IPR012338">
    <property type="entry name" value="Beta-lactam/transpept-like"/>
</dbReference>
<proteinExistence type="predicted"/>
<dbReference type="InterPro" id="IPR001466">
    <property type="entry name" value="Beta-lactam-related"/>
</dbReference>
<sequence>MPRFDDALDWTRRHVDSGALPTAVLGIATSEGVVALEAFGTERGRAASVDDLYPLFSVTKPLVGLAALRLVERGRLTPDTPLSSALPEFGEGRDDVVRLRHLVSHSSGISEPPMDQGGLRASLVAPGRDFEAGTATRYSTLAFDGVAAMIEHAGGEPWFDAVTAVAARAGATGFTLDPDASPHEVVDAAAQGLDYPRFAALGHPGAGVLGRASDLLAIGSALLRGDGSLIAPATVEAMLRPLTVGMTKLEPYPASRGQDWGFTWNLRNAAPSLLVRDAYGHGGWGGCEFWITPSQGVCFVLLTNVGGGVRRLGVEADELHNAVVAGA</sequence>
<evidence type="ECO:0000259" key="1">
    <source>
        <dbReference type="Pfam" id="PF00144"/>
    </source>
</evidence>
<gene>
    <name evidence="2" type="ORF">ESP57_09325</name>
</gene>